<accession>A0A0F7L3L3</accession>
<dbReference type="EMBL" id="KR029579">
    <property type="protein sequence ID" value="AKH46083.1"/>
    <property type="molecule type" value="Genomic_DNA"/>
</dbReference>
<protein>
    <submittedName>
        <fullName evidence="1">Uncharacterized protein</fullName>
    </submittedName>
</protein>
<sequence length="104" mass="12801">MRIPVILKNKIQLQTRMIFFWFRTMLFSKSHIVVHFINKVSQHVFNNDQFWRNPTVFVMRNSFRGKTNRCPKFFECRVGFFPEQDYFVHVFCLEGYEHKIEKAF</sequence>
<name>A0A0F7L3L3_9VIRU</name>
<organism evidence="1">
    <name type="scientific">uncultured marine virus</name>
    <dbReference type="NCBI Taxonomy" id="186617"/>
    <lineage>
        <taxon>Viruses</taxon>
        <taxon>environmental samples</taxon>
    </lineage>
</organism>
<evidence type="ECO:0000313" key="1">
    <source>
        <dbReference type="EMBL" id="AKH46083.1"/>
    </source>
</evidence>
<reference evidence="1" key="2">
    <citation type="submission" date="2015-03" db="EMBL/GenBank/DDBJ databases">
        <authorList>
            <person name="Chow C.-E.T."/>
            <person name="Winget D.M."/>
            <person name="White R.A.III."/>
            <person name="Hallam S.J."/>
            <person name="Suttle C.A."/>
        </authorList>
    </citation>
    <scope>NUCLEOTIDE SEQUENCE</scope>
    <source>
        <strain evidence="1">Anoxic3_4</strain>
    </source>
</reference>
<proteinExistence type="predicted"/>
<reference evidence="1" key="1">
    <citation type="journal article" date="2015" name="Front. Microbiol.">
        <title>Combining genomic sequencing methods to explore viral diversity and reveal potential virus-host interactions.</title>
        <authorList>
            <person name="Chow C.E."/>
            <person name="Winget D.M."/>
            <person name="White R.A.III."/>
            <person name="Hallam S.J."/>
            <person name="Suttle C.A."/>
        </authorList>
    </citation>
    <scope>NUCLEOTIDE SEQUENCE</scope>
    <source>
        <strain evidence="1">Anoxic3_4</strain>
    </source>
</reference>